<evidence type="ECO:0000313" key="1">
    <source>
        <dbReference type="EMBL" id="GGI10610.1"/>
    </source>
</evidence>
<name>A0A8J3AJ95_9BACI</name>
<dbReference type="InterPro" id="IPR025029">
    <property type="entry name" value="DUF3918"/>
</dbReference>
<dbReference type="EMBL" id="BMHB01000001">
    <property type="protein sequence ID" value="GGI10610.1"/>
    <property type="molecule type" value="Genomic_DNA"/>
</dbReference>
<keyword evidence="2" id="KW-1185">Reference proteome</keyword>
<dbReference type="Proteomes" id="UP000626244">
    <property type="component" value="Unassembled WGS sequence"/>
</dbReference>
<protein>
    <recommendedName>
        <fullName evidence="3">DUF3918 domain-containing protein</fullName>
    </recommendedName>
</protein>
<proteinExistence type="predicted"/>
<comment type="caution">
    <text evidence="1">The sequence shown here is derived from an EMBL/GenBank/DDBJ whole genome shotgun (WGS) entry which is preliminary data.</text>
</comment>
<accession>A0A8J3AJ95</accession>
<gene>
    <name evidence="1" type="ORF">GCM10007380_03670</name>
</gene>
<reference evidence="2" key="1">
    <citation type="journal article" date="2019" name="Int. J. Syst. Evol. Microbiol.">
        <title>The Global Catalogue of Microorganisms (GCM) 10K type strain sequencing project: providing services to taxonomists for standard genome sequencing and annotation.</title>
        <authorList>
            <consortium name="The Broad Institute Genomics Platform"/>
            <consortium name="The Broad Institute Genome Sequencing Center for Infectious Disease"/>
            <person name="Wu L."/>
            <person name="Ma J."/>
        </authorList>
    </citation>
    <scope>NUCLEOTIDE SEQUENCE [LARGE SCALE GENOMIC DNA]</scope>
    <source>
        <strain evidence="2">CGMCC 1.14993</strain>
    </source>
</reference>
<sequence>MGRKSSLLGLGLGAGALAMKLMYDNKWYSQKSIKKMRKSLKKML</sequence>
<organism evidence="1 2">
    <name type="scientific">Gottfriedia solisilvae</name>
    <dbReference type="NCBI Taxonomy" id="1516104"/>
    <lineage>
        <taxon>Bacteria</taxon>
        <taxon>Bacillati</taxon>
        <taxon>Bacillota</taxon>
        <taxon>Bacilli</taxon>
        <taxon>Bacillales</taxon>
        <taxon>Bacillaceae</taxon>
        <taxon>Gottfriedia</taxon>
    </lineage>
</organism>
<evidence type="ECO:0008006" key="3">
    <source>
        <dbReference type="Google" id="ProtNLM"/>
    </source>
</evidence>
<dbReference type="AlphaFoldDB" id="A0A8J3AJ95"/>
<evidence type="ECO:0000313" key="2">
    <source>
        <dbReference type="Proteomes" id="UP000626244"/>
    </source>
</evidence>
<dbReference type="RefSeq" id="WP_087998665.1">
    <property type="nucleotide sequence ID" value="NZ_BMHB01000001.1"/>
</dbReference>
<dbReference type="Pfam" id="PF13056">
    <property type="entry name" value="DUF3918"/>
    <property type="match status" value="1"/>
</dbReference>